<evidence type="ECO:0000313" key="2">
    <source>
        <dbReference type="EMBL" id="RDU60586.1"/>
    </source>
</evidence>
<feature type="transmembrane region" description="Helical" evidence="1">
    <location>
        <begin position="78"/>
        <end position="99"/>
    </location>
</feature>
<evidence type="ECO:0000313" key="3">
    <source>
        <dbReference type="Proteomes" id="UP000256379"/>
    </source>
</evidence>
<keyword evidence="1" id="KW-0472">Membrane</keyword>
<sequence length="105" mass="12179">MNKKFNFGKFILDCIISFIAIIISMIAFGKLLYYFYFLVGKSSLGLFRCSWYDIALELSITSFILPLILYKFYKFYKISFIICCVISIAFVWLCAYGFCNSAGIK</sequence>
<organism evidence="2 3">
    <name type="scientific">Helicobacter didelphidarum</name>
    <dbReference type="NCBI Taxonomy" id="2040648"/>
    <lineage>
        <taxon>Bacteria</taxon>
        <taxon>Pseudomonadati</taxon>
        <taxon>Campylobacterota</taxon>
        <taxon>Epsilonproteobacteria</taxon>
        <taxon>Campylobacterales</taxon>
        <taxon>Helicobacteraceae</taxon>
        <taxon>Helicobacter</taxon>
    </lineage>
</organism>
<proteinExistence type="predicted"/>
<accession>A0A3D8I6F1</accession>
<dbReference type="RefSeq" id="WP_115543960.1">
    <property type="nucleotide sequence ID" value="NZ_NXLQ01000087.1"/>
</dbReference>
<feature type="transmembrane region" description="Helical" evidence="1">
    <location>
        <begin position="15"/>
        <end position="39"/>
    </location>
</feature>
<keyword evidence="1" id="KW-0812">Transmembrane</keyword>
<keyword evidence="1" id="KW-1133">Transmembrane helix</keyword>
<reference evidence="2 3" key="1">
    <citation type="submission" date="2018-04" db="EMBL/GenBank/DDBJ databases">
        <title>Novel Campyloabacter and Helicobacter Species and Strains.</title>
        <authorList>
            <person name="Mannion A.J."/>
            <person name="Shen Z."/>
            <person name="Fox J.G."/>
        </authorList>
    </citation>
    <scope>NUCLEOTIDE SEQUENCE [LARGE SCALE GENOMIC DNA]</scope>
    <source>
        <strain evidence="2 3">MIT 17-337</strain>
    </source>
</reference>
<name>A0A3D8I6F1_9HELI</name>
<dbReference type="AlphaFoldDB" id="A0A3D8I6F1"/>
<feature type="transmembrane region" description="Helical" evidence="1">
    <location>
        <begin position="51"/>
        <end position="72"/>
    </location>
</feature>
<dbReference type="EMBL" id="NXLQ01000087">
    <property type="protein sequence ID" value="RDU60586.1"/>
    <property type="molecule type" value="Genomic_DNA"/>
</dbReference>
<protein>
    <submittedName>
        <fullName evidence="2">Uncharacterized protein</fullName>
    </submittedName>
</protein>
<keyword evidence="3" id="KW-1185">Reference proteome</keyword>
<evidence type="ECO:0000256" key="1">
    <source>
        <dbReference type="SAM" id="Phobius"/>
    </source>
</evidence>
<dbReference type="Proteomes" id="UP000256379">
    <property type="component" value="Unassembled WGS sequence"/>
</dbReference>
<comment type="caution">
    <text evidence="2">The sequence shown here is derived from an EMBL/GenBank/DDBJ whole genome shotgun (WGS) entry which is preliminary data.</text>
</comment>
<gene>
    <name evidence="2" type="ORF">CQA53_10855</name>
</gene>